<dbReference type="PANTHER" id="PTHR30135">
    <property type="entry name" value="UNCHARACTERIZED PROTEIN YVCK-RELATED"/>
    <property type="match status" value="1"/>
</dbReference>
<name>A0A1G2KYR1_9BACT</name>
<protein>
    <recommendedName>
        <fullName evidence="2">Putative gluconeogenesis factor</fullName>
    </recommendedName>
</protein>
<dbReference type="SUPFAM" id="SSF142338">
    <property type="entry name" value="CofD-like"/>
    <property type="match status" value="1"/>
</dbReference>
<dbReference type="AlphaFoldDB" id="A0A1G2KYR1"/>
<reference evidence="3 4" key="1">
    <citation type="journal article" date="2016" name="Nat. Commun.">
        <title>Thousands of microbial genomes shed light on interconnected biogeochemical processes in an aquifer system.</title>
        <authorList>
            <person name="Anantharaman K."/>
            <person name="Brown C.T."/>
            <person name="Hug L.A."/>
            <person name="Sharon I."/>
            <person name="Castelle C.J."/>
            <person name="Probst A.J."/>
            <person name="Thomas B.C."/>
            <person name="Singh A."/>
            <person name="Wilkins M.J."/>
            <person name="Karaoz U."/>
            <person name="Brodie E.L."/>
            <person name="Williams K.H."/>
            <person name="Hubbard S.S."/>
            <person name="Banfield J.F."/>
        </authorList>
    </citation>
    <scope>NUCLEOTIDE SEQUENCE [LARGE SCALE GENOMIC DNA]</scope>
</reference>
<dbReference type="GO" id="GO:0043743">
    <property type="term" value="F:LPPG:FO 2-phospho-L-lactate transferase activity"/>
    <property type="evidence" value="ECO:0007669"/>
    <property type="project" value="InterPro"/>
</dbReference>
<dbReference type="EMBL" id="MHQL01000012">
    <property type="protein sequence ID" value="OHA03559.1"/>
    <property type="molecule type" value="Genomic_DNA"/>
</dbReference>
<dbReference type="HAMAP" id="MF_00973">
    <property type="entry name" value="Gluconeogen_factor"/>
    <property type="match status" value="1"/>
</dbReference>
<dbReference type="Proteomes" id="UP000177811">
    <property type="component" value="Unassembled WGS sequence"/>
</dbReference>
<comment type="function">
    <text evidence="2">Required for morphogenesis under gluconeogenic growth conditions.</text>
</comment>
<dbReference type="GO" id="GO:0008360">
    <property type="term" value="P:regulation of cell shape"/>
    <property type="evidence" value="ECO:0007669"/>
    <property type="project" value="UniProtKB-UniRule"/>
</dbReference>
<comment type="caution">
    <text evidence="3">The sequence shown here is derived from an EMBL/GenBank/DDBJ whole genome shotgun (WGS) entry which is preliminary data.</text>
</comment>
<gene>
    <name evidence="3" type="ORF">A3C16_04715</name>
</gene>
<proteinExistence type="inferred from homology"/>
<evidence type="ECO:0000256" key="2">
    <source>
        <dbReference type="HAMAP-Rule" id="MF_00973"/>
    </source>
</evidence>
<comment type="similarity">
    <text evidence="2">Belongs to the gluconeogenesis factor family.</text>
</comment>
<comment type="subcellular location">
    <subcellularLocation>
        <location evidence="2">Cytoplasm</location>
    </subcellularLocation>
</comment>
<dbReference type="InterPro" id="IPR038136">
    <property type="entry name" value="CofD-like_dom_sf"/>
</dbReference>
<dbReference type="InterPro" id="IPR010119">
    <property type="entry name" value="Gluconeogen_factor"/>
</dbReference>
<dbReference type="NCBIfam" id="TIGR01826">
    <property type="entry name" value="CofD_related"/>
    <property type="match status" value="1"/>
</dbReference>
<evidence type="ECO:0000256" key="1">
    <source>
        <dbReference type="ARBA" id="ARBA00022490"/>
    </source>
</evidence>
<evidence type="ECO:0000313" key="3">
    <source>
        <dbReference type="EMBL" id="OHA03559.1"/>
    </source>
</evidence>
<sequence length="317" mass="34631">MSDAKKTPRIVVIGGGTGVFSVLSGLKHYPVHLTAIISMSDDGGSTGILREEFGILPPGDVRRALVAMSHSDDRMLSDLFNYRFAEGRLSGHTFGNIMLTALERLTGSFENAIQEASGILGVKGSVVPVTLDNVRLHAQLENGYIVKGEKNIDVPKHDGALKIKKVFLEPRATISNSAKQAIHMADLVVIGPGDLYTSIIPNLLVQGVATTLRATKGKKAYVVNLMTKWGETHGFTARDFIGTVEKYIGKGVLDYALVNTKRPSPDRLTTYEKEQARFVEPEDLPQHPMPVLGDFVRRHGFIRHDPVKLARVIASLI</sequence>
<dbReference type="Pfam" id="PF01933">
    <property type="entry name" value="CofD"/>
    <property type="match status" value="1"/>
</dbReference>
<dbReference type="PANTHER" id="PTHR30135:SF3">
    <property type="entry name" value="GLUCONEOGENESIS FACTOR-RELATED"/>
    <property type="match status" value="1"/>
</dbReference>
<keyword evidence="1 2" id="KW-0963">Cytoplasm</keyword>
<organism evidence="3 4">
    <name type="scientific">Candidatus Sungbacteria bacterium RIFCSPHIGHO2_02_FULL_51_29</name>
    <dbReference type="NCBI Taxonomy" id="1802273"/>
    <lineage>
        <taxon>Bacteria</taxon>
        <taxon>Candidatus Sungiibacteriota</taxon>
    </lineage>
</organism>
<accession>A0A1G2KYR1</accession>
<dbReference type="InterPro" id="IPR002882">
    <property type="entry name" value="CofD"/>
</dbReference>
<dbReference type="GO" id="GO:0005737">
    <property type="term" value="C:cytoplasm"/>
    <property type="evidence" value="ECO:0007669"/>
    <property type="project" value="UniProtKB-SubCell"/>
</dbReference>
<dbReference type="CDD" id="cd07187">
    <property type="entry name" value="YvcK_like"/>
    <property type="match status" value="1"/>
</dbReference>
<dbReference type="Gene3D" id="3.40.50.10680">
    <property type="entry name" value="CofD-like domains"/>
    <property type="match status" value="1"/>
</dbReference>
<evidence type="ECO:0000313" key="4">
    <source>
        <dbReference type="Proteomes" id="UP000177811"/>
    </source>
</evidence>